<name>A0A6H5HGT6_9HEMI</name>
<proteinExistence type="predicted"/>
<evidence type="ECO:0000313" key="3">
    <source>
        <dbReference type="EMBL" id="CAB0016626.1"/>
    </source>
</evidence>
<reference evidence="2 4" key="1">
    <citation type="submission" date="2020-02" db="EMBL/GenBank/DDBJ databases">
        <authorList>
            <person name="Ferguson B K."/>
        </authorList>
    </citation>
    <scope>NUCLEOTIDE SEQUENCE [LARGE SCALE GENOMIC DNA]</scope>
</reference>
<dbReference type="EMBL" id="CADCXU010030506">
    <property type="protein sequence ID" value="CAB0016626.1"/>
    <property type="molecule type" value="Genomic_DNA"/>
</dbReference>
<accession>A0A6H5HGT6</accession>
<dbReference type="Proteomes" id="UP000479000">
    <property type="component" value="Unassembled WGS sequence"/>
</dbReference>
<dbReference type="AlphaFoldDB" id="A0A6H5HGT6"/>
<gene>
    <name evidence="2" type="ORF">NTEN_LOCUS20783</name>
    <name evidence="3" type="ORF">NTEN_LOCUS20784</name>
</gene>
<evidence type="ECO:0000313" key="2">
    <source>
        <dbReference type="EMBL" id="CAB0016625.1"/>
    </source>
</evidence>
<protein>
    <submittedName>
        <fullName evidence="2">Uncharacterized protein</fullName>
    </submittedName>
</protein>
<evidence type="ECO:0000256" key="1">
    <source>
        <dbReference type="SAM" id="MobiDB-lite"/>
    </source>
</evidence>
<organism evidence="2 4">
    <name type="scientific">Nesidiocoris tenuis</name>
    <dbReference type="NCBI Taxonomy" id="355587"/>
    <lineage>
        <taxon>Eukaryota</taxon>
        <taxon>Metazoa</taxon>
        <taxon>Ecdysozoa</taxon>
        <taxon>Arthropoda</taxon>
        <taxon>Hexapoda</taxon>
        <taxon>Insecta</taxon>
        <taxon>Pterygota</taxon>
        <taxon>Neoptera</taxon>
        <taxon>Paraneoptera</taxon>
        <taxon>Hemiptera</taxon>
        <taxon>Heteroptera</taxon>
        <taxon>Panheteroptera</taxon>
        <taxon>Cimicomorpha</taxon>
        <taxon>Miridae</taxon>
        <taxon>Dicyphina</taxon>
        <taxon>Nesidiocoris</taxon>
    </lineage>
</organism>
<dbReference type="EMBL" id="CADCXU010030505">
    <property type="protein sequence ID" value="CAB0016625.1"/>
    <property type="molecule type" value="Genomic_DNA"/>
</dbReference>
<sequence>MDRNGRETGDEEKTNILFRPSRLRTNPSPKLLCSDIIGFPKETRTRKTPRTILYFWLMLDDSKTSISSVNMEKFRSAAESKKLKVRQNVNKSAPKLNFDPQAPTVASTAFSSAAGPWCGIQPGGAAFSCGTQPVAPVRALSANQRCDRHGWTRPPTAQAALVQFNRRIFSRPIAPEPKKRSRRIFSSKSGPQVREISHQRLNRFWFCKPISA</sequence>
<keyword evidence="4" id="KW-1185">Reference proteome</keyword>
<evidence type="ECO:0000313" key="4">
    <source>
        <dbReference type="Proteomes" id="UP000479000"/>
    </source>
</evidence>
<feature type="region of interest" description="Disordered" evidence="1">
    <location>
        <begin position="172"/>
        <end position="192"/>
    </location>
</feature>